<feature type="non-terminal residue" evidence="2">
    <location>
        <position position="318"/>
    </location>
</feature>
<feature type="compositionally biased region" description="Basic and acidic residues" evidence="1">
    <location>
        <begin position="234"/>
        <end position="254"/>
    </location>
</feature>
<evidence type="ECO:0000256" key="1">
    <source>
        <dbReference type="SAM" id="MobiDB-lite"/>
    </source>
</evidence>
<feature type="compositionally biased region" description="Basic and acidic residues" evidence="1">
    <location>
        <begin position="193"/>
        <end position="204"/>
    </location>
</feature>
<evidence type="ECO:0000313" key="2">
    <source>
        <dbReference type="EMBL" id="KNC73698.1"/>
    </source>
</evidence>
<dbReference type="EMBL" id="KQ245271">
    <property type="protein sequence ID" value="KNC73698.1"/>
    <property type="molecule type" value="Genomic_DNA"/>
</dbReference>
<feature type="compositionally biased region" description="Basic and acidic residues" evidence="1">
    <location>
        <begin position="99"/>
        <end position="111"/>
    </location>
</feature>
<feature type="compositionally biased region" description="Polar residues" evidence="1">
    <location>
        <begin position="211"/>
        <end position="228"/>
    </location>
</feature>
<feature type="compositionally biased region" description="Polar residues" evidence="1">
    <location>
        <begin position="178"/>
        <end position="191"/>
    </location>
</feature>
<feature type="compositionally biased region" description="Low complexity" evidence="1">
    <location>
        <begin position="130"/>
        <end position="140"/>
    </location>
</feature>
<dbReference type="RefSeq" id="XP_014147600.1">
    <property type="nucleotide sequence ID" value="XM_014292125.1"/>
</dbReference>
<name>A0A0L0FC90_9EUKA</name>
<keyword evidence="3" id="KW-1185">Reference proteome</keyword>
<organism evidence="2 3">
    <name type="scientific">Sphaeroforma arctica JP610</name>
    <dbReference type="NCBI Taxonomy" id="667725"/>
    <lineage>
        <taxon>Eukaryota</taxon>
        <taxon>Ichthyosporea</taxon>
        <taxon>Ichthyophonida</taxon>
        <taxon>Sphaeroforma</taxon>
    </lineage>
</organism>
<evidence type="ECO:0000313" key="3">
    <source>
        <dbReference type="Proteomes" id="UP000054560"/>
    </source>
</evidence>
<proteinExistence type="predicted"/>
<dbReference type="GeneID" id="25914249"/>
<dbReference type="AlphaFoldDB" id="A0A0L0FC90"/>
<feature type="region of interest" description="Disordered" evidence="1">
    <location>
        <begin position="99"/>
        <end position="257"/>
    </location>
</feature>
<reference evidence="2 3" key="1">
    <citation type="submission" date="2011-02" db="EMBL/GenBank/DDBJ databases">
        <title>The Genome Sequence of Sphaeroforma arctica JP610.</title>
        <authorList>
            <consortium name="The Broad Institute Genome Sequencing Platform"/>
            <person name="Russ C."/>
            <person name="Cuomo C."/>
            <person name="Young S.K."/>
            <person name="Zeng Q."/>
            <person name="Gargeya S."/>
            <person name="Alvarado L."/>
            <person name="Berlin A."/>
            <person name="Chapman S.B."/>
            <person name="Chen Z."/>
            <person name="Freedman E."/>
            <person name="Gellesch M."/>
            <person name="Goldberg J."/>
            <person name="Griggs A."/>
            <person name="Gujja S."/>
            <person name="Heilman E."/>
            <person name="Heiman D."/>
            <person name="Howarth C."/>
            <person name="Mehta T."/>
            <person name="Neiman D."/>
            <person name="Pearson M."/>
            <person name="Roberts A."/>
            <person name="Saif S."/>
            <person name="Shea T."/>
            <person name="Shenoy N."/>
            <person name="Sisk P."/>
            <person name="Stolte C."/>
            <person name="Sykes S."/>
            <person name="White J."/>
            <person name="Yandava C."/>
            <person name="Burger G."/>
            <person name="Gray M.W."/>
            <person name="Holland P.W.H."/>
            <person name="King N."/>
            <person name="Lang F.B.F."/>
            <person name="Roger A.J."/>
            <person name="Ruiz-Trillo I."/>
            <person name="Haas B."/>
            <person name="Nusbaum C."/>
            <person name="Birren B."/>
        </authorList>
    </citation>
    <scope>NUCLEOTIDE SEQUENCE [LARGE SCALE GENOMIC DNA]</scope>
    <source>
        <strain evidence="2 3">JP610</strain>
    </source>
</reference>
<gene>
    <name evidence="2" type="ORF">SARC_13745</name>
</gene>
<protein>
    <submittedName>
        <fullName evidence="2">Uncharacterized protein</fullName>
    </submittedName>
</protein>
<feature type="compositionally biased region" description="Basic and acidic residues" evidence="1">
    <location>
        <begin position="160"/>
        <end position="174"/>
    </location>
</feature>
<feature type="compositionally biased region" description="Basic and acidic residues" evidence="1">
    <location>
        <begin position="141"/>
        <end position="152"/>
    </location>
</feature>
<feature type="non-terminal residue" evidence="2">
    <location>
        <position position="1"/>
    </location>
</feature>
<accession>A0A0L0FC90</accession>
<sequence length="318" mass="34325">NPFANAKFSLAAKNTVDSEIPILNELEAEALAIESISALVQLLPLVSPTLQVHFLDQLVQHASVIHPFPSHTIPCKYGSASLASATGHRATSIPMEKEAIQSEHDKPKAKESSQSQLVSGAPAHTHHTARPTTAPTAHTNASERADGAEHLDTAQASEVHMADKDGYDGQKGKVPDQGTGSTEKNVGSARSHTAVDKRTGHDAVVHVNGYTIPQSSVHRSAHNTTPDASTKPAAKADKTSKESLQKERDLEQQRQSRLGKRREILVAMGAVKTLSELLAVSTNESVRRETIRLMTHLTRVEGVIHDIRKYRDTCLLTG</sequence>
<dbReference type="Proteomes" id="UP000054560">
    <property type="component" value="Unassembled WGS sequence"/>
</dbReference>